<dbReference type="SUPFAM" id="SSF51735">
    <property type="entry name" value="NAD(P)-binding Rossmann-fold domains"/>
    <property type="match status" value="1"/>
</dbReference>
<dbReference type="PANTHER" id="PTHR48079:SF6">
    <property type="entry name" value="NAD(P)-BINDING DOMAIN-CONTAINING PROTEIN-RELATED"/>
    <property type="match status" value="1"/>
</dbReference>
<name>A0A2G5KBF6_9RHOB</name>
<dbReference type="Gene3D" id="3.40.50.720">
    <property type="entry name" value="NAD(P)-binding Rossmann-like Domain"/>
    <property type="match status" value="1"/>
</dbReference>
<gene>
    <name evidence="2" type="ORF">BFP76_11410</name>
</gene>
<feature type="domain" description="NAD-dependent epimerase/dehydratase" evidence="1">
    <location>
        <begin position="10"/>
        <end position="221"/>
    </location>
</feature>
<accession>A0A2G5KBF6</accession>
<dbReference type="Proteomes" id="UP000231516">
    <property type="component" value="Unassembled WGS sequence"/>
</dbReference>
<dbReference type="InterPro" id="IPR051783">
    <property type="entry name" value="NAD(P)-dependent_oxidoreduct"/>
</dbReference>
<protein>
    <recommendedName>
        <fullName evidence="1">NAD-dependent epimerase/dehydratase domain-containing protein</fullName>
    </recommendedName>
</protein>
<dbReference type="Pfam" id="PF01370">
    <property type="entry name" value="Epimerase"/>
    <property type="match status" value="1"/>
</dbReference>
<evidence type="ECO:0000259" key="1">
    <source>
        <dbReference type="Pfam" id="PF01370"/>
    </source>
</evidence>
<proteinExistence type="predicted"/>
<dbReference type="PANTHER" id="PTHR48079">
    <property type="entry name" value="PROTEIN YEEZ"/>
    <property type="match status" value="1"/>
</dbReference>
<evidence type="ECO:0000313" key="3">
    <source>
        <dbReference type="Proteomes" id="UP000231516"/>
    </source>
</evidence>
<dbReference type="EMBL" id="MDGM01000003">
    <property type="protein sequence ID" value="PIB26509.1"/>
    <property type="molecule type" value="Genomic_DNA"/>
</dbReference>
<dbReference type="AlphaFoldDB" id="A0A2G5KBF6"/>
<dbReference type="OrthoDB" id="9801785at2"/>
<dbReference type="InterPro" id="IPR001509">
    <property type="entry name" value="Epimerase_deHydtase"/>
</dbReference>
<dbReference type="InterPro" id="IPR036291">
    <property type="entry name" value="NAD(P)-bd_dom_sf"/>
</dbReference>
<keyword evidence="3" id="KW-1185">Reference proteome</keyword>
<dbReference type="GO" id="GO:0005737">
    <property type="term" value="C:cytoplasm"/>
    <property type="evidence" value="ECO:0007669"/>
    <property type="project" value="TreeGrafter"/>
</dbReference>
<comment type="caution">
    <text evidence="2">The sequence shown here is derived from an EMBL/GenBank/DDBJ whole genome shotgun (WGS) entry which is preliminary data.</text>
</comment>
<evidence type="ECO:0000313" key="2">
    <source>
        <dbReference type="EMBL" id="PIB26509.1"/>
    </source>
</evidence>
<reference evidence="2 3" key="1">
    <citation type="submission" date="2016-08" db="EMBL/GenBank/DDBJ databases">
        <title>Draft genome of Amylibacter sp. strain 4G11.</title>
        <authorList>
            <person name="Wong S.-K."/>
            <person name="Hamasaki K."/>
            <person name="Yoshizawa S."/>
        </authorList>
    </citation>
    <scope>NUCLEOTIDE SEQUENCE [LARGE SCALE GENOMIC DNA]</scope>
    <source>
        <strain evidence="2 3">4G11</strain>
    </source>
</reference>
<dbReference type="GO" id="GO:0004029">
    <property type="term" value="F:aldehyde dehydrogenase (NAD+) activity"/>
    <property type="evidence" value="ECO:0007669"/>
    <property type="project" value="TreeGrafter"/>
</dbReference>
<organism evidence="2 3">
    <name type="scientific">Paramylibacter kogurei</name>
    <dbReference type="NCBI Taxonomy" id="1889778"/>
    <lineage>
        <taxon>Bacteria</taxon>
        <taxon>Pseudomonadati</taxon>
        <taxon>Pseudomonadota</taxon>
        <taxon>Alphaproteobacteria</taxon>
        <taxon>Rhodobacterales</taxon>
        <taxon>Paracoccaceae</taxon>
        <taxon>Paramylibacter</taxon>
    </lineage>
</organism>
<sequence>MSNSVPIAFSGANGMVGIGLSQALEQHKDATPLALSRVGADGERQCPDLMNCTDADWHHALKGAQVYIHLAAYLPFGNQTQSYSDDEYNIANCAAAVSALNGFAIAGGQKMIFVSTLGINGITSGQSPFSWDDKPNPASAYATSKYNAETALRARAKQLGIQLIIVRPPIIYGQNVGGKFRQLVDHIKSQRPLPFGTITNMRDMIGLRNFCDVLVALALNTKQWHNPVLVCDREPVSTPDLVKKIANAYGVAPRLINVPRPVFQIAAKLPIIGKAVQRLCDDLRINDQYLRDNCDWTPRFSVQDELDLMAASETHQQNP</sequence>
<dbReference type="RefSeq" id="WP_099591331.1">
    <property type="nucleotide sequence ID" value="NZ_MDGM01000003.1"/>
</dbReference>